<evidence type="ECO:0000313" key="1">
    <source>
        <dbReference type="EMBL" id="ACZ07789.1"/>
    </source>
</evidence>
<name>D1AFA4_SEBTE</name>
<dbReference type="KEGG" id="str:Sterm_0921"/>
<dbReference type="AlphaFoldDB" id="D1AFA4"/>
<gene>
    <name evidence="1" type="ordered locus">Sterm_0921</name>
</gene>
<dbReference type="EMBL" id="CP001739">
    <property type="protein sequence ID" value="ACZ07789.1"/>
    <property type="molecule type" value="Genomic_DNA"/>
</dbReference>
<sequence length="157" mass="18102">MILEVENTLFDALRNLFKENVFETENGSKTPVIARAYSSLENIDKDSISYPCILVKLDEDTHLVTKEKEDKSLKYHFFIATDISNKEKSYEETVKMYEIIKSTVVNNGRIGNVIADRRNMKGTLSENGQNPFIWMDMSVQITDAVLTTNLEEENFYD</sequence>
<reference evidence="1 2" key="2">
    <citation type="journal article" date="2010" name="Stand. Genomic Sci.">
        <title>Complete genome sequence of Sebaldella termitidis type strain (NCTC 11300).</title>
        <authorList>
            <person name="Harmon-Smith M."/>
            <person name="Celia L."/>
            <person name="Chertkov O."/>
            <person name="Lapidus A."/>
            <person name="Copeland A."/>
            <person name="Glavina Del Rio T."/>
            <person name="Nolan M."/>
            <person name="Lucas S."/>
            <person name="Tice H."/>
            <person name="Cheng J.F."/>
            <person name="Han C."/>
            <person name="Detter J.C."/>
            <person name="Bruce D."/>
            <person name="Goodwin L."/>
            <person name="Pitluck S."/>
            <person name="Pati A."/>
            <person name="Liolios K."/>
            <person name="Ivanova N."/>
            <person name="Mavromatis K."/>
            <person name="Mikhailova N."/>
            <person name="Chen A."/>
            <person name="Palaniappan K."/>
            <person name="Land M."/>
            <person name="Hauser L."/>
            <person name="Chang Y.J."/>
            <person name="Jeffries C.D."/>
            <person name="Brettin T."/>
            <person name="Goker M."/>
            <person name="Beck B."/>
            <person name="Bristow J."/>
            <person name="Eisen J.A."/>
            <person name="Markowitz V."/>
            <person name="Hugenholtz P."/>
            <person name="Kyrpides N.C."/>
            <person name="Klenk H.P."/>
            <person name="Chen F."/>
        </authorList>
    </citation>
    <scope>NUCLEOTIDE SEQUENCE [LARGE SCALE GENOMIC DNA]</scope>
    <source>
        <strain evidence="2">ATCC 33386 / NCTC 11300</strain>
    </source>
</reference>
<accession>D1AFA4</accession>
<evidence type="ECO:0000313" key="2">
    <source>
        <dbReference type="Proteomes" id="UP000000845"/>
    </source>
</evidence>
<dbReference type="Proteomes" id="UP000000845">
    <property type="component" value="Chromosome"/>
</dbReference>
<proteinExistence type="predicted"/>
<dbReference type="RefSeq" id="WP_012860385.1">
    <property type="nucleotide sequence ID" value="NC_013517.1"/>
</dbReference>
<dbReference type="STRING" id="526218.Sterm_0921"/>
<keyword evidence="2" id="KW-1185">Reference proteome</keyword>
<organism evidence="1 2">
    <name type="scientific">Sebaldella termitidis (strain ATCC 33386 / NCTC 11300)</name>
    <dbReference type="NCBI Taxonomy" id="526218"/>
    <lineage>
        <taxon>Bacteria</taxon>
        <taxon>Fusobacteriati</taxon>
        <taxon>Fusobacteriota</taxon>
        <taxon>Fusobacteriia</taxon>
        <taxon>Fusobacteriales</taxon>
        <taxon>Leptotrichiaceae</taxon>
        <taxon>Sebaldella</taxon>
    </lineage>
</organism>
<dbReference type="HOGENOM" id="CLU_1676632_0_0_0"/>
<reference evidence="2" key="1">
    <citation type="submission" date="2009-09" db="EMBL/GenBank/DDBJ databases">
        <title>The complete chromosome of Sebaldella termitidis ATCC 33386.</title>
        <authorList>
            <consortium name="US DOE Joint Genome Institute (JGI-PGF)"/>
            <person name="Lucas S."/>
            <person name="Copeland A."/>
            <person name="Lapidus A."/>
            <person name="Glavina del Rio T."/>
            <person name="Dalin E."/>
            <person name="Tice H."/>
            <person name="Bruce D."/>
            <person name="Goodwin L."/>
            <person name="Pitluck S."/>
            <person name="Kyrpides N."/>
            <person name="Mavromatis K."/>
            <person name="Ivanova N."/>
            <person name="Mikhailova N."/>
            <person name="Sims D."/>
            <person name="Meincke L."/>
            <person name="Brettin T."/>
            <person name="Detter J.C."/>
            <person name="Han C."/>
            <person name="Larimer F."/>
            <person name="Land M."/>
            <person name="Hauser L."/>
            <person name="Markowitz V."/>
            <person name="Cheng J.F."/>
            <person name="Hugenholtz P."/>
            <person name="Woyke T."/>
            <person name="Wu D."/>
            <person name="Eisen J.A."/>
        </authorList>
    </citation>
    <scope>NUCLEOTIDE SEQUENCE [LARGE SCALE GENOMIC DNA]</scope>
    <source>
        <strain evidence="2">ATCC 33386 / NCTC 11300</strain>
    </source>
</reference>
<protein>
    <submittedName>
        <fullName evidence="1">Uncharacterized protein</fullName>
    </submittedName>
</protein>